<comment type="similarity">
    <text evidence="1">Belongs to the zinc-containing alcohol dehydrogenase family.</text>
</comment>
<dbReference type="InterPro" id="IPR036291">
    <property type="entry name" value="NAD(P)-bd_dom_sf"/>
</dbReference>
<dbReference type="InterPro" id="IPR047122">
    <property type="entry name" value="Trans-enoyl_RdTase-like"/>
</dbReference>
<evidence type="ECO:0000256" key="2">
    <source>
        <dbReference type="ARBA" id="ARBA00011245"/>
    </source>
</evidence>
<dbReference type="SUPFAM" id="SSF51735">
    <property type="entry name" value="NAD(P)-binding Rossmann-fold domains"/>
    <property type="match status" value="1"/>
</dbReference>
<evidence type="ECO:0000313" key="6">
    <source>
        <dbReference type="Proteomes" id="UP000250140"/>
    </source>
</evidence>
<dbReference type="InterPro" id="IPR011032">
    <property type="entry name" value="GroES-like_sf"/>
</dbReference>
<dbReference type="EMBL" id="KV748763">
    <property type="protein sequence ID" value="OCL13223.1"/>
    <property type="molecule type" value="Genomic_DNA"/>
</dbReference>
<sequence>MPTNTAAWLRATGAPLDIAPAPYPSPSGNEIVIQTAAIAINPVDWAIQARGDAYFPWVHFPAVLGSDVAGTVTAVGSDVTRFRPGDRVVGHALGITAAAPRNAAFQTFVVLHEHMASRIPAALAFERAAVLPLALSTAAAGLFLKDYLALAYPTVPPRAPVGETLLVWGGSTSVGCNAIQLAVAAGYEVFTTASPHNWELMKKLGASAVWDYRSETVVEELVEALRGKKCAGAIASASAFVPGAGPPNAAPACVEIVARSEGKKFVALAMRPPEGLGEQVESKFIVSYDLKDNEASKVVYEDFLPRALEDGAYIAAPDPEVVGKGLESLQTAFDIQKKGVSAKKVVVTL</sequence>
<gene>
    <name evidence="5" type="ORF">AOQ84DRAFT_119663</name>
</gene>
<protein>
    <submittedName>
        <fullName evidence="5">GroES-like protein</fullName>
    </submittedName>
</protein>
<dbReference type="PANTHER" id="PTHR45348:SF2">
    <property type="entry name" value="ZINC-TYPE ALCOHOL DEHYDROGENASE-LIKE PROTEIN C2E1P3.01"/>
    <property type="match status" value="1"/>
</dbReference>
<dbReference type="GO" id="GO:0016651">
    <property type="term" value="F:oxidoreductase activity, acting on NAD(P)H"/>
    <property type="evidence" value="ECO:0007669"/>
    <property type="project" value="InterPro"/>
</dbReference>
<name>A0A8E2FA88_9PEZI</name>
<comment type="subunit">
    <text evidence="2">Monomer.</text>
</comment>
<dbReference type="Gene3D" id="3.90.180.10">
    <property type="entry name" value="Medium-chain alcohol dehydrogenases, catalytic domain"/>
    <property type="match status" value="1"/>
</dbReference>
<dbReference type="SUPFAM" id="SSF50129">
    <property type="entry name" value="GroES-like"/>
    <property type="match status" value="1"/>
</dbReference>
<evidence type="ECO:0000259" key="4">
    <source>
        <dbReference type="SMART" id="SM00829"/>
    </source>
</evidence>
<dbReference type="CDD" id="cd08249">
    <property type="entry name" value="enoyl_reductase_like"/>
    <property type="match status" value="1"/>
</dbReference>
<dbReference type="InterPro" id="IPR013154">
    <property type="entry name" value="ADH-like_N"/>
</dbReference>
<dbReference type="Gene3D" id="3.40.50.720">
    <property type="entry name" value="NAD(P)-binding Rossmann-like Domain"/>
    <property type="match status" value="1"/>
</dbReference>
<dbReference type="InterPro" id="IPR020843">
    <property type="entry name" value="ER"/>
</dbReference>
<evidence type="ECO:0000256" key="3">
    <source>
        <dbReference type="ARBA" id="ARBA00023002"/>
    </source>
</evidence>
<keyword evidence="6" id="KW-1185">Reference proteome</keyword>
<reference evidence="5 6" key="1">
    <citation type="journal article" date="2016" name="Nat. Commun.">
        <title>Ectomycorrhizal ecology is imprinted in the genome of the dominant symbiotic fungus Cenococcum geophilum.</title>
        <authorList>
            <consortium name="DOE Joint Genome Institute"/>
            <person name="Peter M."/>
            <person name="Kohler A."/>
            <person name="Ohm R.A."/>
            <person name="Kuo A."/>
            <person name="Krutzmann J."/>
            <person name="Morin E."/>
            <person name="Arend M."/>
            <person name="Barry K.W."/>
            <person name="Binder M."/>
            <person name="Choi C."/>
            <person name="Clum A."/>
            <person name="Copeland A."/>
            <person name="Grisel N."/>
            <person name="Haridas S."/>
            <person name="Kipfer T."/>
            <person name="LaButti K."/>
            <person name="Lindquist E."/>
            <person name="Lipzen A."/>
            <person name="Maire R."/>
            <person name="Meier B."/>
            <person name="Mihaltcheva S."/>
            <person name="Molinier V."/>
            <person name="Murat C."/>
            <person name="Poggeler S."/>
            <person name="Quandt C.A."/>
            <person name="Sperisen C."/>
            <person name="Tritt A."/>
            <person name="Tisserant E."/>
            <person name="Crous P.W."/>
            <person name="Henrissat B."/>
            <person name="Nehls U."/>
            <person name="Egli S."/>
            <person name="Spatafora J.W."/>
            <person name="Grigoriev I.V."/>
            <person name="Martin F.M."/>
        </authorList>
    </citation>
    <scope>NUCLEOTIDE SEQUENCE [LARGE SCALE GENOMIC DNA]</scope>
    <source>
        <strain evidence="5 6">CBS 207.34</strain>
    </source>
</reference>
<proteinExistence type="inferred from homology"/>
<accession>A0A8E2FA88</accession>
<dbReference type="Pfam" id="PF08240">
    <property type="entry name" value="ADH_N"/>
    <property type="match status" value="1"/>
</dbReference>
<organism evidence="5 6">
    <name type="scientific">Glonium stellatum</name>
    <dbReference type="NCBI Taxonomy" id="574774"/>
    <lineage>
        <taxon>Eukaryota</taxon>
        <taxon>Fungi</taxon>
        <taxon>Dikarya</taxon>
        <taxon>Ascomycota</taxon>
        <taxon>Pezizomycotina</taxon>
        <taxon>Dothideomycetes</taxon>
        <taxon>Pleosporomycetidae</taxon>
        <taxon>Gloniales</taxon>
        <taxon>Gloniaceae</taxon>
        <taxon>Glonium</taxon>
    </lineage>
</organism>
<keyword evidence="3" id="KW-0560">Oxidoreductase</keyword>
<dbReference type="SMART" id="SM00829">
    <property type="entry name" value="PKS_ER"/>
    <property type="match status" value="1"/>
</dbReference>
<evidence type="ECO:0000313" key="5">
    <source>
        <dbReference type="EMBL" id="OCL13223.1"/>
    </source>
</evidence>
<feature type="domain" description="Enoyl reductase (ER)" evidence="4">
    <location>
        <begin position="13"/>
        <end position="347"/>
    </location>
</feature>
<dbReference type="OrthoDB" id="10257049at2759"/>
<evidence type="ECO:0000256" key="1">
    <source>
        <dbReference type="ARBA" id="ARBA00008072"/>
    </source>
</evidence>
<dbReference type="AlphaFoldDB" id="A0A8E2FA88"/>
<dbReference type="Proteomes" id="UP000250140">
    <property type="component" value="Unassembled WGS sequence"/>
</dbReference>
<dbReference type="PANTHER" id="PTHR45348">
    <property type="entry name" value="HYPOTHETICAL OXIDOREDUCTASE (EUROFUNG)"/>
    <property type="match status" value="1"/>
</dbReference>